<comment type="cofactor">
    <cofactor evidence="2 12">
        <name>Mg(2+)</name>
        <dbReference type="ChEBI" id="CHEBI:18420"/>
    </cofactor>
</comment>
<dbReference type="InterPro" id="IPR022644">
    <property type="entry name" value="De-COase2_N"/>
</dbReference>
<comment type="caution">
    <text evidence="18">The sequence shown here is derived from an EMBL/GenBank/DDBJ whole genome shotgun (WGS) entry which is preliminary data.</text>
</comment>
<dbReference type="Gene3D" id="1.20.58.930">
    <property type="match status" value="1"/>
</dbReference>
<dbReference type="HOGENOM" id="CLU_027243_1_0_6"/>
<dbReference type="InterPro" id="IPR002985">
    <property type="entry name" value="Arg_decrbxlase"/>
</dbReference>
<dbReference type="GO" id="GO:0006527">
    <property type="term" value="P:L-arginine catabolic process"/>
    <property type="evidence" value="ECO:0007669"/>
    <property type="project" value="InterPro"/>
</dbReference>
<protein>
    <recommendedName>
        <fullName evidence="12">Biosynthetic arginine decarboxylase</fullName>
        <shortName evidence="12">ADC</shortName>
        <ecNumber evidence="12">4.1.1.19</ecNumber>
    </recommendedName>
</protein>
<keyword evidence="8 12" id="KW-0663">Pyridoxal phosphate</keyword>
<dbReference type="FunFam" id="3.20.20.10:FF:000001">
    <property type="entry name" value="Biosynthetic arginine decarboxylase"/>
    <property type="match status" value="1"/>
</dbReference>
<dbReference type="Gene3D" id="2.40.37.10">
    <property type="entry name" value="Lyase, Ornithine Decarboxylase, Chain A, domain 1"/>
    <property type="match status" value="1"/>
</dbReference>
<evidence type="ECO:0000256" key="12">
    <source>
        <dbReference type="HAMAP-Rule" id="MF_01417"/>
    </source>
</evidence>
<reference evidence="18 19" key="1">
    <citation type="submission" date="2014-07" db="EMBL/GenBank/DDBJ databases">
        <title>Comparative analysis of Nitrosococcus oceani genome inventories of strains from Pacific and Atlantic gyres.</title>
        <authorList>
            <person name="Lim C.K."/>
            <person name="Wang L."/>
            <person name="Sayavedra-Soto L.A."/>
            <person name="Klotz M.G."/>
        </authorList>
    </citation>
    <scope>NUCLEOTIDE SEQUENCE [LARGE SCALE GENOMIC DNA]</scope>
    <source>
        <strain evidence="18 19">C-27</strain>
    </source>
</reference>
<dbReference type="NCBIfam" id="NF003763">
    <property type="entry name" value="PRK05354.1"/>
    <property type="match status" value="1"/>
</dbReference>
<dbReference type="Pfam" id="PF17944">
    <property type="entry name" value="Arg_decarbox_C"/>
    <property type="match status" value="1"/>
</dbReference>
<evidence type="ECO:0000259" key="15">
    <source>
        <dbReference type="Pfam" id="PF02784"/>
    </source>
</evidence>
<evidence type="ECO:0000259" key="17">
    <source>
        <dbReference type="Pfam" id="PF17944"/>
    </source>
</evidence>
<evidence type="ECO:0000256" key="9">
    <source>
        <dbReference type="ARBA" id="ARBA00023066"/>
    </source>
</evidence>
<feature type="binding site" evidence="12">
    <location>
        <begin position="282"/>
        <end position="292"/>
    </location>
    <ligand>
        <name>substrate</name>
    </ligand>
</feature>
<dbReference type="GO" id="GO:0046872">
    <property type="term" value="F:metal ion binding"/>
    <property type="evidence" value="ECO:0007669"/>
    <property type="project" value="UniProtKB-KW"/>
</dbReference>
<evidence type="ECO:0000256" key="5">
    <source>
        <dbReference type="ARBA" id="ARBA00022723"/>
    </source>
</evidence>
<evidence type="ECO:0000256" key="4">
    <source>
        <dbReference type="ARBA" id="ARBA00008357"/>
    </source>
</evidence>
<dbReference type="OrthoDB" id="9802658at2"/>
<dbReference type="UniPathway" id="UPA00186">
    <property type="reaction ID" value="UER00284"/>
</dbReference>
<keyword evidence="11 12" id="KW-0456">Lyase</keyword>
<name>A0A0E2Z9R8_9GAMM</name>
<dbReference type="InterPro" id="IPR022657">
    <property type="entry name" value="De-COase2_CS"/>
</dbReference>
<evidence type="ECO:0000256" key="11">
    <source>
        <dbReference type="ARBA" id="ARBA00023239"/>
    </source>
</evidence>
<dbReference type="InterPro" id="IPR041128">
    <property type="entry name" value="Arg_decarbox_C"/>
</dbReference>
<feature type="domain" description="Arginine decarboxylase helical bundle" evidence="16">
    <location>
        <begin position="368"/>
        <end position="450"/>
    </location>
</feature>
<dbReference type="PIRSF" id="PIRSF001336">
    <property type="entry name" value="Arg_decrbxlase"/>
    <property type="match status" value="1"/>
</dbReference>
<dbReference type="InterPro" id="IPR009006">
    <property type="entry name" value="Ala_racemase/Decarboxylase_C"/>
</dbReference>
<dbReference type="InterPro" id="IPR029066">
    <property type="entry name" value="PLP-binding_barrel"/>
</dbReference>
<evidence type="ECO:0000256" key="8">
    <source>
        <dbReference type="ARBA" id="ARBA00022898"/>
    </source>
</evidence>
<keyword evidence="6 12" id="KW-0210">Decarboxylase</keyword>
<evidence type="ECO:0000313" key="18">
    <source>
        <dbReference type="EMBL" id="KFI20485.1"/>
    </source>
</evidence>
<keyword evidence="10 12" id="KW-0620">Polyamine biosynthesis</keyword>
<comment type="function">
    <text evidence="3 12">Catalyzes the biosynthesis of agmatine from arginine.</text>
</comment>
<dbReference type="CDD" id="cd06830">
    <property type="entry name" value="PLPDE_III_ADC"/>
    <property type="match status" value="1"/>
</dbReference>
<dbReference type="HAMAP" id="MF_01417">
    <property type="entry name" value="SpeA"/>
    <property type="match status" value="1"/>
</dbReference>
<dbReference type="EMBL" id="JPGN01000019">
    <property type="protein sequence ID" value="KFI20485.1"/>
    <property type="molecule type" value="Genomic_DNA"/>
</dbReference>
<accession>A0A0E2Z9R8</accession>
<feature type="modified residue" description="N6-(pyridoxal phosphate)lysine" evidence="12 13">
    <location>
        <position position="102"/>
    </location>
</feature>
<comment type="pathway">
    <text evidence="12">Amine and polyamine biosynthesis; agmatine biosynthesis; agmatine from L-arginine: step 1/1.</text>
</comment>
<evidence type="ECO:0000256" key="14">
    <source>
        <dbReference type="PIRSR" id="PIRSR600183-50"/>
    </source>
</evidence>
<feature type="domain" description="Orn/DAP/Arg decarboxylase 2 N-terminal" evidence="15">
    <location>
        <begin position="95"/>
        <end position="342"/>
    </location>
</feature>
<keyword evidence="7 12" id="KW-0460">Magnesium</keyword>
<dbReference type="GO" id="GO:0008792">
    <property type="term" value="F:arginine decarboxylase activity"/>
    <property type="evidence" value="ECO:0007669"/>
    <property type="project" value="UniProtKB-UniRule"/>
</dbReference>
<dbReference type="GO" id="GO:0033388">
    <property type="term" value="P:putrescine biosynthetic process from arginine"/>
    <property type="evidence" value="ECO:0007669"/>
    <property type="project" value="TreeGrafter"/>
</dbReference>
<dbReference type="Gene3D" id="3.20.20.10">
    <property type="entry name" value="Alanine racemase"/>
    <property type="match status" value="1"/>
</dbReference>
<evidence type="ECO:0000256" key="13">
    <source>
        <dbReference type="PIRSR" id="PIRSR001336-50"/>
    </source>
</evidence>
<dbReference type="InterPro" id="IPR000183">
    <property type="entry name" value="Orn/DAP/Arg_de-COase"/>
</dbReference>
<dbReference type="Pfam" id="PF17810">
    <property type="entry name" value="Arg_decarb_HB"/>
    <property type="match status" value="1"/>
</dbReference>
<comment type="similarity">
    <text evidence="4 12">Belongs to the Orn/Lys/Arg decarboxylase class-II family. SpeA subfamily.</text>
</comment>
<evidence type="ECO:0000256" key="7">
    <source>
        <dbReference type="ARBA" id="ARBA00022842"/>
    </source>
</evidence>
<evidence type="ECO:0000256" key="2">
    <source>
        <dbReference type="ARBA" id="ARBA00001946"/>
    </source>
</evidence>
<dbReference type="PANTHER" id="PTHR43295:SF9">
    <property type="entry name" value="BIOSYNTHETIC ARGININE DECARBOXYLASE"/>
    <property type="match status" value="1"/>
</dbReference>
<proteinExistence type="inferred from homology"/>
<comment type="cofactor">
    <cofactor evidence="1 12 13">
        <name>pyridoxal 5'-phosphate</name>
        <dbReference type="ChEBI" id="CHEBI:597326"/>
    </cofactor>
</comment>
<dbReference type="GO" id="GO:0008295">
    <property type="term" value="P:spermidine biosynthetic process"/>
    <property type="evidence" value="ECO:0007669"/>
    <property type="project" value="UniProtKB-UniRule"/>
</dbReference>
<evidence type="ECO:0000313" key="19">
    <source>
        <dbReference type="Proteomes" id="UP000028839"/>
    </source>
</evidence>
<dbReference type="PRINTS" id="PR01180">
    <property type="entry name" value="ARGDCRBXLASE"/>
</dbReference>
<dbReference type="SUPFAM" id="SSF50621">
    <property type="entry name" value="Alanine racemase C-terminal domain-like"/>
    <property type="match status" value="1"/>
</dbReference>
<dbReference type="Proteomes" id="UP000028839">
    <property type="component" value="Unassembled WGS sequence"/>
</dbReference>
<keyword evidence="9 12" id="KW-0745">Spermidine biosynthesis</keyword>
<feature type="active site" description="Proton donor" evidence="14">
    <location>
        <position position="500"/>
    </location>
</feature>
<evidence type="ECO:0000256" key="1">
    <source>
        <dbReference type="ARBA" id="ARBA00001933"/>
    </source>
</evidence>
<dbReference type="PRINTS" id="PR01179">
    <property type="entry name" value="ODADCRBXLASE"/>
</dbReference>
<evidence type="ECO:0000256" key="6">
    <source>
        <dbReference type="ARBA" id="ARBA00022793"/>
    </source>
</evidence>
<feature type="domain" description="Arginine decarboxylase C-terminal helical" evidence="17">
    <location>
        <begin position="578"/>
        <end position="627"/>
    </location>
</feature>
<dbReference type="EC" id="4.1.1.19" evidence="12"/>
<dbReference type="Pfam" id="PF02784">
    <property type="entry name" value="Orn_Arg_deC_N"/>
    <property type="match status" value="1"/>
</dbReference>
<dbReference type="SUPFAM" id="SSF51419">
    <property type="entry name" value="PLP-binding barrel"/>
    <property type="match status" value="1"/>
</dbReference>
<evidence type="ECO:0000256" key="3">
    <source>
        <dbReference type="ARBA" id="ARBA00002257"/>
    </source>
</evidence>
<dbReference type="InterPro" id="IPR040634">
    <property type="entry name" value="Arg_decarb_HB"/>
</dbReference>
<dbReference type="NCBIfam" id="TIGR01273">
    <property type="entry name" value="speA"/>
    <property type="match status" value="1"/>
</dbReference>
<evidence type="ECO:0000259" key="16">
    <source>
        <dbReference type="Pfam" id="PF17810"/>
    </source>
</evidence>
<dbReference type="PROSITE" id="PS00879">
    <property type="entry name" value="ODR_DC_2_2"/>
    <property type="match status" value="1"/>
</dbReference>
<dbReference type="Gene3D" id="1.10.287.3440">
    <property type="match status" value="1"/>
</dbReference>
<dbReference type="AlphaFoldDB" id="A0A0E2Z9R8"/>
<gene>
    <name evidence="12" type="primary">speA</name>
    <name evidence="18" type="ORF">IB75_02930</name>
</gene>
<dbReference type="PANTHER" id="PTHR43295">
    <property type="entry name" value="ARGININE DECARBOXYLASE"/>
    <property type="match status" value="1"/>
</dbReference>
<organism evidence="18 19">
    <name type="scientific">Nitrosococcus oceani C-27</name>
    <dbReference type="NCBI Taxonomy" id="314279"/>
    <lineage>
        <taxon>Bacteria</taxon>
        <taxon>Pseudomonadati</taxon>
        <taxon>Pseudomonadota</taxon>
        <taxon>Gammaproteobacteria</taxon>
        <taxon>Chromatiales</taxon>
        <taxon>Chromatiaceae</taxon>
        <taxon>Nitrosococcus</taxon>
    </lineage>
</organism>
<comment type="catalytic activity">
    <reaction evidence="12">
        <text>L-arginine + H(+) = agmatine + CO2</text>
        <dbReference type="Rhea" id="RHEA:17641"/>
        <dbReference type="ChEBI" id="CHEBI:15378"/>
        <dbReference type="ChEBI" id="CHEBI:16526"/>
        <dbReference type="ChEBI" id="CHEBI:32682"/>
        <dbReference type="ChEBI" id="CHEBI:58145"/>
        <dbReference type="EC" id="4.1.1.19"/>
    </reaction>
</comment>
<keyword evidence="5 12" id="KW-0479">Metal-binding</keyword>
<evidence type="ECO:0000256" key="10">
    <source>
        <dbReference type="ARBA" id="ARBA00023115"/>
    </source>
</evidence>
<sequence length="629" mass="70623">MPANWNIQRSQELYNITQWSEGYFDINAQGHLIVRPEGPTSQTPIDLYQVSQALLEAGLSLPVLVRFSGILHHRAKSLRTAFTKAMTATHYQGFFSAVYPIKVNQQRQVIQEILAADSEHLGLEAGSKPELLAVMALSRPGALVICNGYKDREYIRLALMGRQLGLRIYLVVEKPSELEHIIHQAQALKVEPLLGVRVRLASIGKGKWQNTGGEKGKFGLSAEQVLMMIQRLRQIGMLHCLTLLHFHMGSQLPNIADIQRGIREAGRYYATLRELGVPLRSVDVGGGLGVDYDGTHTRGLCSTNYTLPEYAHKIVHGLWEICEAHQLPHPEIITEAGRAMVAHHAILISNIIDIQPAPGKEEPPAPAADDPPITQGLWQSYQKLTRRSAIEAYHDASQGIADALDMFNYGILSLQQRAQAEQLYFSLCRRIRSFLNPQVRAHREILDELEGKLTAKAFCNFSLFRSLPDAWAINQIFPIMPLHRLEQPPTERVWIEDLTCDSDGRIDLYVDGEGIETSLPLHPLIPGESYLLGFFLVGAYQEILGDIHNLFGATDSVHVEVDRQQGFRLRHAHKGDTVESVLQQVRFDAAEIKEHLQAKLSQAALDDHQRRLYLQELEAGLKGYTYLED</sequence>